<comment type="caution">
    <text evidence="4">The sequence shown here is derived from an EMBL/GenBank/DDBJ whole genome shotgun (WGS) entry which is preliminary data.</text>
</comment>
<dbReference type="InterPro" id="IPR001613">
    <property type="entry name" value="Flavin_amine_oxidase"/>
</dbReference>
<protein>
    <submittedName>
        <fullName evidence="4">FAD-dependent oxidoreductase</fullName>
    </submittedName>
</protein>
<dbReference type="NCBIfam" id="TIGR03467">
    <property type="entry name" value="HpnE"/>
    <property type="match status" value="1"/>
</dbReference>
<feature type="domain" description="Amine oxidase" evidence="3">
    <location>
        <begin position="12"/>
        <end position="434"/>
    </location>
</feature>
<dbReference type="PANTHER" id="PTHR42923:SF47">
    <property type="entry name" value="BLR3003 PROTEIN"/>
    <property type="match status" value="1"/>
</dbReference>
<organism evidence="4 5">
    <name type="scientific">Prauserella endophytica</name>
    <dbReference type="NCBI Taxonomy" id="1592324"/>
    <lineage>
        <taxon>Bacteria</taxon>
        <taxon>Bacillati</taxon>
        <taxon>Actinomycetota</taxon>
        <taxon>Actinomycetes</taxon>
        <taxon>Pseudonocardiales</taxon>
        <taxon>Pseudonocardiaceae</taxon>
        <taxon>Prauserella</taxon>
        <taxon>Prauserella coralliicola group</taxon>
    </lineage>
</organism>
<dbReference type="Gene3D" id="3.50.50.60">
    <property type="entry name" value="FAD/NAD(P)-binding domain"/>
    <property type="match status" value="1"/>
</dbReference>
<evidence type="ECO:0000259" key="3">
    <source>
        <dbReference type="Pfam" id="PF01593"/>
    </source>
</evidence>
<keyword evidence="2" id="KW-0560">Oxidoreductase</keyword>
<keyword evidence="5" id="KW-1185">Reference proteome</keyword>
<name>A0ABY2S5D2_9PSEU</name>
<dbReference type="Pfam" id="PF01593">
    <property type="entry name" value="Amino_oxidase"/>
    <property type="match status" value="1"/>
</dbReference>
<gene>
    <name evidence="4" type="ORF">FCN18_13495</name>
</gene>
<dbReference type="PANTHER" id="PTHR42923">
    <property type="entry name" value="PROTOPORPHYRINOGEN OXIDASE"/>
    <property type="match status" value="1"/>
</dbReference>
<sequence>MSAHVVVVGGGLAGLTAACDLADDGLRVTLLEARGRLGGATFSFRRDGLSVDNGQHVLLRCCTEYRALLARLGTAEGIAMQERFRMPVLAPGGRLTELTRTWGPAPLHLVAGLARYGALPVTDRLRAFRAAAAMRLLDPDDPALDERGFGDWLRGHGQNGATLAALWNLISVAALNCDADEASLALAAKVFRTALLDRADAADIGVPRWPLEDLHVRPAEKYLLARGAEIRTRSAVRAVERRDRGFAVRLDGETLTADAVVVAAPPEPSAKVCPAEAGVSGARLAGLGAAPIVNVHVVYERPVTDLPFAATTGSPVQWIFDRTDVAGLSAGQYLTISLSAAHTWLDTPVPELREIFLTELGRLLPAARTTPCTRFFVTRERRATFRQAPGTGRLRPQPETRLPGLVLAGSWTATGWPDTMEGAVRSGHRAAGLVSAHAWGGAR</sequence>
<comment type="cofactor">
    <cofactor evidence="1">
        <name>FAD</name>
        <dbReference type="ChEBI" id="CHEBI:57692"/>
    </cofactor>
</comment>
<accession>A0ABY2S5D2</accession>
<evidence type="ECO:0000256" key="2">
    <source>
        <dbReference type="ARBA" id="ARBA00023002"/>
    </source>
</evidence>
<proteinExistence type="predicted"/>
<dbReference type="SUPFAM" id="SSF51905">
    <property type="entry name" value="FAD/NAD(P)-binding domain"/>
    <property type="match status" value="1"/>
</dbReference>
<dbReference type="InterPro" id="IPR002937">
    <property type="entry name" value="Amino_oxidase"/>
</dbReference>
<dbReference type="InterPro" id="IPR050464">
    <property type="entry name" value="Zeta_carotene_desat/Oxidored"/>
</dbReference>
<dbReference type="Proteomes" id="UP000309992">
    <property type="component" value="Unassembled WGS sequence"/>
</dbReference>
<evidence type="ECO:0000313" key="4">
    <source>
        <dbReference type="EMBL" id="TKG71125.1"/>
    </source>
</evidence>
<dbReference type="InterPro" id="IPR036188">
    <property type="entry name" value="FAD/NAD-bd_sf"/>
</dbReference>
<dbReference type="EMBL" id="SWMS01000006">
    <property type="protein sequence ID" value="TKG71125.1"/>
    <property type="molecule type" value="Genomic_DNA"/>
</dbReference>
<evidence type="ECO:0000256" key="1">
    <source>
        <dbReference type="ARBA" id="ARBA00001974"/>
    </source>
</evidence>
<dbReference type="RefSeq" id="WP_137095245.1">
    <property type="nucleotide sequence ID" value="NZ_SWMS01000006.1"/>
</dbReference>
<dbReference type="InterPro" id="IPR017830">
    <property type="entry name" value="SQase_HpnE"/>
</dbReference>
<reference evidence="4 5" key="1">
    <citation type="journal article" date="2015" name="Antonie Van Leeuwenhoek">
        <title>Prauserella endophytica sp. nov., an endophytic actinobacterium isolated from Tamarix taklamakanensis.</title>
        <authorList>
            <person name="Liu J.M."/>
            <person name="Habden X."/>
            <person name="Guo L."/>
            <person name="Tuo L."/>
            <person name="Jiang Z.K."/>
            <person name="Liu S.W."/>
            <person name="Liu X.F."/>
            <person name="Chen L."/>
            <person name="Li R.F."/>
            <person name="Zhang Y.Q."/>
            <person name="Sun C.H."/>
        </authorList>
    </citation>
    <scope>NUCLEOTIDE SEQUENCE [LARGE SCALE GENOMIC DNA]</scope>
    <source>
        <strain evidence="4 5">CGMCC 4.7182</strain>
    </source>
</reference>
<dbReference type="PRINTS" id="PR00757">
    <property type="entry name" value="AMINEOXDASEF"/>
</dbReference>
<evidence type="ECO:0000313" key="5">
    <source>
        <dbReference type="Proteomes" id="UP000309992"/>
    </source>
</evidence>